<comment type="similarity">
    <text evidence="1">Belongs to the peptidase C48 family.</text>
</comment>
<evidence type="ECO:0000256" key="2">
    <source>
        <dbReference type="ARBA" id="ARBA00022670"/>
    </source>
</evidence>
<reference evidence="5 6" key="1">
    <citation type="journal article" date="2018" name="Sci. Rep.">
        <title>Genomic signatures of local adaptation to the degree of environmental predictability in rotifers.</title>
        <authorList>
            <person name="Franch-Gras L."/>
            <person name="Hahn C."/>
            <person name="Garcia-Roger E.M."/>
            <person name="Carmona M.J."/>
            <person name="Serra M."/>
            <person name="Gomez A."/>
        </authorList>
    </citation>
    <scope>NUCLEOTIDE SEQUENCE [LARGE SCALE GENOMIC DNA]</scope>
    <source>
        <strain evidence="5">HYR1</strain>
    </source>
</reference>
<proteinExistence type="inferred from homology"/>
<evidence type="ECO:0000313" key="5">
    <source>
        <dbReference type="EMBL" id="RNA41232.1"/>
    </source>
</evidence>
<accession>A0A3M7SZR1</accession>
<name>A0A3M7SZR1_BRAPC</name>
<dbReference type="AlphaFoldDB" id="A0A3M7SZR1"/>
<evidence type="ECO:0000256" key="3">
    <source>
        <dbReference type="ARBA" id="ARBA00022801"/>
    </source>
</evidence>
<keyword evidence="6" id="KW-1185">Reference proteome</keyword>
<dbReference type="Gene3D" id="3.40.395.10">
    <property type="entry name" value="Adenoviral Proteinase, Chain A"/>
    <property type="match status" value="1"/>
</dbReference>
<dbReference type="Proteomes" id="UP000276133">
    <property type="component" value="Unassembled WGS sequence"/>
</dbReference>
<comment type="caution">
    <text evidence="5">The sequence shown here is derived from an EMBL/GenBank/DDBJ whole genome shotgun (WGS) entry which is preliminary data.</text>
</comment>
<dbReference type="Pfam" id="PF02902">
    <property type="entry name" value="Peptidase_C48"/>
    <property type="match status" value="1"/>
</dbReference>
<organism evidence="5 6">
    <name type="scientific">Brachionus plicatilis</name>
    <name type="common">Marine rotifer</name>
    <name type="synonym">Brachionus muelleri</name>
    <dbReference type="NCBI Taxonomy" id="10195"/>
    <lineage>
        <taxon>Eukaryota</taxon>
        <taxon>Metazoa</taxon>
        <taxon>Spiralia</taxon>
        <taxon>Gnathifera</taxon>
        <taxon>Rotifera</taxon>
        <taxon>Eurotatoria</taxon>
        <taxon>Monogononta</taxon>
        <taxon>Pseudotrocha</taxon>
        <taxon>Ploima</taxon>
        <taxon>Brachionidae</taxon>
        <taxon>Brachionus</taxon>
    </lineage>
</organism>
<evidence type="ECO:0000256" key="1">
    <source>
        <dbReference type="ARBA" id="ARBA00005234"/>
    </source>
</evidence>
<protein>
    <recommendedName>
        <fullName evidence="4">Ubiquitin-like protease family profile domain-containing protein</fullName>
    </recommendedName>
</protein>
<keyword evidence="2" id="KW-0645">Protease</keyword>
<dbReference type="EMBL" id="REGN01000529">
    <property type="protein sequence ID" value="RNA41232.1"/>
    <property type="molecule type" value="Genomic_DNA"/>
</dbReference>
<evidence type="ECO:0000259" key="4">
    <source>
        <dbReference type="Pfam" id="PF02902"/>
    </source>
</evidence>
<evidence type="ECO:0000313" key="6">
    <source>
        <dbReference type="Proteomes" id="UP000276133"/>
    </source>
</evidence>
<sequence>MDDQSNVLSIIREFLDQKYIQKYGVHLTSHWKFQQEFNIPTQKNSYDCSVFLCKIAHHKSLNSDSFDFLAKDMGFYRNNIFQSRVDNPPDPQYFFLALINYIFVPRNVSDVLLSFYSWFTAQNVQRSAPLHLFSYFLNDI</sequence>
<dbReference type="GO" id="GO:0006508">
    <property type="term" value="P:proteolysis"/>
    <property type="evidence" value="ECO:0007669"/>
    <property type="project" value="UniProtKB-KW"/>
</dbReference>
<dbReference type="OrthoDB" id="1939479at2759"/>
<dbReference type="InterPro" id="IPR003653">
    <property type="entry name" value="Peptidase_C48_C"/>
</dbReference>
<dbReference type="GO" id="GO:0008234">
    <property type="term" value="F:cysteine-type peptidase activity"/>
    <property type="evidence" value="ECO:0007669"/>
    <property type="project" value="InterPro"/>
</dbReference>
<keyword evidence="3" id="KW-0378">Hydrolase</keyword>
<feature type="domain" description="Ubiquitin-like protease family profile" evidence="4">
    <location>
        <begin position="4"/>
        <end position="81"/>
    </location>
</feature>
<dbReference type="SUPFAM" id="SSF54001">
    <property type="entry name" value="Cysteine proteinases"/>
    <property type="match status" value="1"/>
</dbReference>
<dbReference type="InterPro" id="IPR038765">
    <property type="entry name" value="Papain-like_cys_pep_sf"/>
</dbReference>
<gene>
    <name evidence="5" type="ORF">BpHYR1_034599</name>
</gene>